<dbReference type="GeneID" id="19893915"/>
<dbReference type="GO" id="GO:0140346">
    <property type="term" value="F:phosphatidylserine flippase activity"/>
    <property type="evidence" value="ECO:0007669"/>
    <property type="project" value="EnsemblFungi"/>
</dbReference>
<dbReference type="OrthoDB" id="377733at2759"/>
<evidence type="ECO:0000256" key="10">
    <source>
        <dbReference type="ARBA" id="ARBA00023136"/>
    </source>
</evidence>
<dbReference type="PANTHER" id="PTHR24092:SF150">
    <property type="entry name" value="PHOSPHOLIPID-TRANSPORTING ATPASE"/>
    <property type="match status" value="1"/>
</dbReference>
<feature type="binding site" evidence="15">
    <location>
        <position position="936"/>
    </location>
    <ligand>
        <name>Mg(2+)</name>
        <dbReference type="ChEBI" id="CHEBI:18420"/>
    </ligand>
</feature>
<keyword evidence="10 16" id="KW-0472">Membrane</keyword>
<comment type="cofactor">
    <cofactor evidence="15">
        <name>Mg(2+)</name>
        <dbReference type="ChEBI" id="CHEBI:18420"/>
    </cofactor>
</comment>
<dbReference type="EC" id="7.6.2.1" evidence="16"/>
<dbReference type="CDD" id="cd02073">
    <property type="entry name" value="P-type_ATPase_APLT_Dnf-like"/>
    <property type="match status" value="1"/>
</dbReference>
<comment type="catalytic activity">
    <reaction evidence="12">
        <text>a 1,2-diacyl-sn-glycero-3-phosphoethanolamine(out) + ATP + H2O = a 1,2-diacyl-sn-glycero-3-phosphoethanolamine(in) + ADP + phosphate + H(+)</text>
        <dbReference type="Rhea" id="RHEA:66132"/>
        <dbReference type="ChEBI" id="CHEBI:15377"/>
        <dbReference type="ChEBI" id="CHEBI:15378"/>
        <dbReference type="ChEBI" id="CHEBI:30616"/>
        <dbReference type="ChEBI" id="CHEBI:43474"/>
        <dbReference type="ChEBI" id="CHEBI:64612"/>
        <dbReference type="ChEBI" id="CHEBI:456216"/>
    </reaction>
    <physiologicalReaction direction="left-to-right" evidence="12">
        <dbReference type="Rhea" id="RHEA:66133"/>
    </physiologicalReaction>
</comment>
<dbReference type="GO" id="GO:0006892">
    <property type="term" value="P:post-Golgi vesicle-mediated transport"/>
    <property type="evidence" value="ECO:0007669"/>
    <property type="project" value="EnsemblFungi"/>
</dbReference>
<evidence type="ECO:0000256" key="3">
    <source>
        <dbReference type="ARBA" id="ARBA00022692"/>
    </source>
</evidence>
<dbReference type="Gene3D" id="3.40.1110.10">
    <property type="entry name" value="Calcium-transporting ATPase, cytoplasmic domain N"/>
    <property type="match status" value="1"/>
</dbReference>
<comment type="subcellular location">
    <subcellularLocation>
        <location evidence="1 16">Membrane</location>
        <topology evidence="1 16">Multi-pass membrane protein</topology>
    </subcellularLocation>
</comment>
<keyword evidence="5 14" id="KW-0547">Nucleotide-binding</keyword>
<dbReference type="SFLD" id="SFLDG00002">
    <property type="entry name" value="C1.7:_P-type_atpase_like"/>
    <property type="match status" value="1"/>
</dbReference>
<dbReference type="SUPFAM" id="SSF56784">
    <property type="entry name" value="HAD-like"/>
    <property type="match status" value="1"/>
</dbReference>
<feature type="transmembrane region" description="Helical" evidence="16">
    <location>
        <begin position="472"/>
        <end position="498"/>
    </location>
</feature>
<dbReference type="SFLD" id="SFLDS00003">
    <property type="entry name" value="Haloacid_Dehalogenase"/>
    <property type="match status" value="1"/>
</dbReference>
<dbReference type="GO" id="GO:0032456">
    <property type="term" value="P:endocytic recycling"/>
    <property type="evidence" value="ECO:0007669"/>
    <property type="project" value="EnsemblFungi"/>
</dbReference>
<feature type="binding site" evidence="14">
    <location>
        <position position="700"/>
    </location>
    <ligand>
        <name>ATP</name>
        <dbReference type="ChEBI" id="CHEBI:30616"/>
    </ligand>
</feature>
<dbReference type="GO" id="GO:0000287">
    <property type="term" value="F:magnesium ion binding"/>
    <property type="evidence" value="ECO:0007669"/>
    <property type="project" value="UniProtKB-UniRule"/>
</dbReference>
<dbReference type="RefSeq" id="XP_007872085.1">
    <property type="nucleotide sequence ID" value="XM_007873894.1"/>
</dbReference>
<feature type="binding site" evidence="15">
    <location>
        <position position="546"/>
    </location>
    <ligand>
        <name>Mg(2+)</name>
        <dbReference type="ChEBI" id="CHEBI:18420"/>
    </ligand>
</feature>
<dbReference type="SFLD" id="SFLDF00027">
    <property type="entry name" value="p-type_atpase"/>
    <property type="match status" value="1"/>
</dbReference>
<reference evidence="20" key="1">
    <citation type="journal article" date="2016" name="Nat. Commun.">
        <title>Genome analysis of three Pneumocystis species reveals adaptation mechanisms to life exclusively in mammalian hosts.</title>
        <authorList>
            <person name="Ma L."/>
            <person name="Chen Z."/>
            <person name="Huang D.W."/>
            <person name="Kutty G."/>
            <person name="Ishihara M."/>
            <person name="Wang H."/>
            <person name="Abouelleil A."/>
            <person name="Bishop L."/>
            <person name="Davey E."/>
            <person name="Deng R."/>
            <person name="Deng X."/>
            <person name="Fan L."/>
            <person name="Fantoni G."/>
            <person name="Fitzgerald M."/>
            <person name="Gogineni E."/>
            <person name="Goldberg J.M."/>
            <person name="Handley G."/>
            <person name="Hu X."/>
            <person name="Huber C."/>
            <person name="Jiao X."/>
            <person name="Jones K."/>
            <person name="Levin J.Z."/>
            <person name="Liu Y."/>
            <person name="Macdonald P."/>
            <person name="Melnikov A."/>
            <person name="Raley C."/>
            <person name="Sassi M."/>
            <person name="Sherman B.T."/>
            <person name="Song X."/>
            <person name="Sykes S."/>
            <person name="Tran B."/>
            <person name="Walsh L."/>
            <person name="Xia Y."/>
            <person name="Yang J."/>
            <person name="Young S."/>
            <person name="Zeng Q."/>
            <person name="Zheng X."/>
            <person name="Stephens R."/>
            <person name="Nusbaum C."/>
            <person name="Birren B.W."/>
            <person name="Azadi P."/>
            <person name="Lempicki R.A."/>
            <person name="Cuomo C.A."/>
            <person name="Kovacs J.A."/>
        </authorList>
    </citation>
    <scope>NUCLEOTIDE SEQUENCE [LARGE SCALE GENOMIC DNA]</scope>
    <source>
        <strain evidence="20">B123</strain>
    </source>
</reference>
<sequence length="1288" mass="147975">MNKKSSNCCKQEESMILEQSSLEFGEMAMNGESSTLDHIIIQGSEGQDLTISDSRDISCSESEDDNYTLLHDSIQTKKVYKWIFRYFKIKNIINYIKTRQNIFNSKQTSTPFPTVEPIFNDECQKIMRKKGNTFKSILGVFDFRNKRFATFFNKQSFHNTNSNYRVINFNNNLKNTSYNYCSNYVSTTKYNIATFLPKFLFEQFSKYANLFFLFTSCIQQIRNISPTNRWTTIVPLLIVLIVSAFKELVEDFKRRLQDKELNQSLTYVFEKMSFIPRKWYDLHVGDIVRVESGQIFPADLILISSSEPEGLCYIETSNLDGETNLKIKQSHPETANFISPTKISQLSGEIHSEQPNNNLYSFEATIIINTDIEKKEYPLTEDQLLLRGAFLRNTSWIYGIVVFTGHETKLMKNTTSSCIKQTAVEKTVNIQIIFLFCMLITLSLISSIGLVIKENLHQKNLSYLHFQEKNKMKAFFSNILTFCVLYSNLVPISLFVTIELVKYAQAQLINNDIDMYYEREDIPSTCRTSNLVEELGQVEYIFTDKTGTLTCNQMEFRQLSIAGISYMDNSKKKQSLNSYQKNDVFDFIQLNKNLVSHESKDIIHNVLVLLATCHTVIPEKVDGQDDIIYQAASPDEGALVKGASKLGYIFTTRRPKSVFVSIQGEEQEFKVLNICEFNSARKRMSVILRCPDGKIRLYCKGADTVILERLSKNSLYSEQTLQHLEDYAVGGLRTLCLAMREISEKEYEKWAVIYDEATITINNRTDALDKASELIEKELLLLGATAIEDKLQEGVPETIHTLQLAGIKLWVLTGDHQETAINVGISCKLITEDMNIIIINGRNKKEISNYITKKLAYVKNRQANKARLEALALIIDGHSLTYALEKDIEKKFINLSILCKTVICCRATPLQKALIVTLIKKHLKATLLAIGDGSNDISMIQSANIGIGISGTEGLQAARSADIAIGQFRYLKKLLLVHGTWSYQRLSKLILYSFYKNISLHMTQFWYTFHNGFSGQVIFESWTISFYNVFFTFLPPIAIGIFDQFLSAKLLSKYPQLYRLGQFKTFFNVKNFWLWIANGFYHSLILYFMSIYIFENDLPQADGKIGGHWVWGTTLYAAVLATVLGKAALITDSWTTYTVLAIPGSFIIWIIFLPIYAIVAPKIGVSMEYHGINSRLYTSLVFWATILVLPILCLLRDFAWKYYKRTYCPQTYHYIQEIQKFNTIDYKSKMELFQKTVRKVRNVQRISKLQRGYAFSQGDTGQTKLIRAYDTTQERGQYGEVKYQCQTK</sequence>
<dbReference type="InterPro" id="IPR008250">
    <property type="entry name" value="ATPase_P-typ_transduc_dom_A_sf"/>
</dbReference>
<dbReference type="InterPro" id="IPR001757">
    <property type="entry name" value="P_typ_ATPase"/>
</dbReference>
<comment type="similarity">
    <text evidence="2 16">Belongs to the cation transport ATPase (P-type) (TC 3.A.3) family. Type IV subfamily.</text>
</comment>
<dbReference type="GO" id="GO:1990530">
    <property type="term" value="C:Cdc50p-Drs2p complex"/>
    <property type="evidence" value="ECO:0007669"/>
    <property type="project" value="EnsemblFungi"/>
</dbReference>
<dbReference type="InterPro" id="IPR023298">
    <property type="entry name" value="ATPase_P-typ_TM_dom_sf"/>
</dbReference>
<keyword evidence="20" id="KW-1185">Reference proteome</keyword>
<dbReference type="FunFam" id="3.40.1110.10:FF:000126">
    <property type="entry name" value="Phospholipid-transporting ATPase"/>
    <property type="match status" value="1"/>
</dbReference>
<dbReference type="STRING" id="1069680.M7PD36"/>
<accession>M7PD36</accession>
<feature type="binding site" evidence="14">
    <location>
        <position position="936"/>
    </location>
    <ligand>
        <name>ATP</name>
        <dbReference type="ChEBI" id="CHEBI:30616"/>
    </ligand>
</feature>
<dbReference type="InterPro" id="IPR018303">
    <property type="entry name" value="ATPase_P-typ_P_site"/>
</dbReference>
<feature type="binding site" evidence="14">
    <location>
        <position position="733"/>
    </location>
    <ligand>
        <name>ATP</name>
        <dbReference type="ChEBI" id="CHEBI:30616"/>
    </ligand>
</feature>
<feature type="domain" description="P-type ATPase C-terminal" evidence="18">
    <location>
        <begin position="958"/>
        <end position="1210"/>
    </location>
</feature>
<evidence type="ECO:0000256" key="13">
    <source>
        <dbReference type="PIRSR" id="PIRSR606539-1"/>
    </source>
</evidence>
<dbReference type="VEuPathDB" id="FungiDB:PNEG_00217"/>
<feature type="binding site" evidence="14">
    <location>
        <position position="546"/>
    </location>
    <ligand>
        <name>ATP</name>
        <dbReference type="ChEBI" id="CHEBI:30616"/>
    </ligand>
</feature>
<dbReference type="InterPro" id="IPR044492">
    <property type="entry name" value="P_typ_ATPase_HD_dom"/>
</dbReference>
<dbReference type="GO" id="GO:0006897">
    <property type="term" value="P:endocytosis"/>
    <property type="evidence" value="ECO:0007669"/>
    <property type="project" value="EnsemblFungi"/>
</dbReference>
<feature type="transmembrane region" description="Helical" evidence="16">
    <location>
        <begin position="1137"/>
        <end position="1156"/>
    </location>
</feature>
<evidence type="ECO:0000256" key="6">
    <source>
        <dbReference type="ARBA" id="ARBA00022840"/>
    </source>
</evidence>
<dbReference type="InterPro" id="IPR032631">
    <property type="entry name" value="P-type_ATPase_N"/>
</dbReference>
<dbReference type="Pfam" id="PF16212">
    <property type="entry name" value="PhoLip_ATPase_C"/>
    <property type="match status" value="1"/>
</dbReference>
<feature type="binding site" evidence="15">
    <location>
        <position position="544"/>
    </location>
    <ligand>
        <name>Mg(2+)</name>
        <dbReference type="ChEBI" id="CHEBI:18420"/>
    </ligand>
</feature>
<dbReference type="GO" id="GO:0016887">
    <property type="term" value="F:ATP hydrolysis activity"/>
    <property type="evidence" value="ECO:0007669"/>
    <property type="project" value="InterPro"/>
</dbReference>
<dbReference type="Proteomes" id="UP000011958">
    <property type="component" value="Unassembled WGS sequence"/>
</dbReference>
<evidence type="ECO:0000256" key="5">
    <source>
        <dbReference type="ARBA" id="ARBA00022741"/>
    </source>
</evidence>
<evidence type="ECO:0000256" key="14">
    <source>
        <dbReference type="PIRSR" id="PIRSR606539-2"/>
    </source>
</evidence>
<feature type="transmembrane region" description="Helical" evidence="16">
    <location>
        <begin position="432"/>
        <end position="452"/>
    </location>
</feature>
<keyword evidence="4 15" id="KW-0479">Metal-binding</keyword>
<evidence type="ECO:0000256" key="1">
    <source>
        <dbReference type="ARBA" id="ARBA00004141"/>
    </source>
</evidence>
<evidence type="ECO:0000256" key="2">
    <source>
        <dbReference type="ARBA" id="ARBA00008109"/>
    </source>
</evidence>
<dbReference type="NCBIfam" id="TIGR01494">
    <property type="entry name" value="ATPase_P-type"/>
    <property type="match status" value="3"/>
</dbReference>
<dbReference type="PANTHER" id="PTHR24092">
    <property type="entry name" value="PROBABLE PHOSPHOLIPID-TRANSPORTING ATPASE"/>
    <property type="match status" value="1"/>
</dbReference>
<feature type="binding site" evidence="14">
    <location>
        <position position="906"/>
    </location>
    <ligand>
        <name>ATP</name>
        <dbReference type="ChEBI" id="CHEBI:30616"/>
    </ligand>
</feature>
<dbReference type="GO" id="GO:0005524">
    <property type="term" value="F:ATP binding"/>
    <property type="evidence" value="ECO:0007669"/>
    <property type="project" value="UniProtKB-UniRule"/>
</dbReference>
<feature type="binding site" evidence="14">
    <location>
        <position position="912"/>
    </location>
    <ligand>
        <name>ATP</name>
        <dbReference type="ChEBI" id="CHEBI:30616"/>
    </ligand>
</feature>
<dbReference type="GO" id="GO:0070273">
    <property type="term" value="F:phosphatidylinositol-4-phosphate binding"/>
    <property type="evidence" value="ECO:0007669"/>
    <property type="project" value="EnsemblFungi"/>
</dbReference>
<name>M7PD36_PNEMU</name>
<feature type="binding site" evidence="14">
    <location>
        <position position="636"/>
    </location>
    <ligand>
        <name>ATP</name>
        <dbReference type="ChEBI" id="CHEBI:30616"/>
    </ligand>
</feature>
<evidence type="ECO:0000256" key="15">
    <source>
        <dbReference type="PIRSR" id="PIRSR606539-3"/>
    </source>
</evidence>
<evidence type="ECO:0000259" key="18">
    <source>
        <dbReference type="Pfam" id="PF16212"/>
    </source>
</evidence>
<dbReference type="GO" id="GO:0140345">
    <property type="term" value="F:phosphatidylcholine flippase activity"/>
    <property type="evidence" value="ECO:0007669"/>
    <property type="project" value="EnsemblFungi"/>
</dbReference>
<dbReference type="PRINTS" id="PR00119">
    <property type="entry name" value="CATATPASE"/>
</dbReference>
<keyword evidence="6 14" id="KW-0067">ATP-binding</keyword>
<feature type="binding site" evidence="14">
    <location>
        <position position="677"/>
    </location>
    <ligand>
        <name>ATP</name>
        <dbReference type="ChEBI" id="CHEBI:30616"/>
    </ligand>
</feature>
<feature type="transmembrane region" description="Helical" evidence="16">
    <location>
        <begin position="1176"/>
        <end position="1195"/>
    </location>
</feature>
<evidence type="ECO:0000256" key="7">
    <source>
        <dbReference type="ARBA" id="ARBA00022842"/>
    </source>
</evidence>
<dbReference type="FunFam" id="3.40.50.1000:FF:000014">
    <property type="entry name" value="Phospholipid-transporting ATPase"/>
    <property type="match status" value="1"/>
</dbReference>
<keyword evidence="3 16" id="KW-0812">Transmembrane</keyword>
<dbReference type="InterPro" id="IPR023299">
    <property type="entry name" value="ATPase_P-typ_cyto_dom_N"/>
</dbReference>
<evidence type="ECO:0000256" key="9">
    <source>
        <dbReference type="ARBA" id="ARBA00022989"/>
    </source>
</evidence>
<keyword evidence="7 15" id="KW-0460">Magnesium</keyword>
<dbReference type="InterPro" id="IPR032630">
    <property type="entry name" value="P_typ_ATPase_c"/>
</dbReference>
<dbReference type="NCBIfam" id="TIGR01652">
    <property type="entry name" value="ATPase-Plipid"/>
    <property type="match status" value="1"/>
</dbReference>
<evidence type="ECO:0000256" key="11">
    <source>
        <dbReference type="ARBA" id="ARBA00034036"/>
    </source>
</evidence>
<dbReference type="Gene3D" id="3.40.50.1000">
    <property type="entry name" value="HAD superfamily/HAD-like"/>
    <property type="match status" value="1"/>
</dbReference>
<feature type="binding site" evidence="14">
    <location>
        <position position="544"/>
    </location>
    <ligand>
        <name>ATP</name>
        <dbReference type="ChEBI" id="CHEBI:30616"/>
    </ligand>
</feature>
<dbReference type="SUPFAM" id="SSF81665">
    <property type="entry name" value="Calcium ATPase, transmembrane domain M"/>
    <property type="match status" value="1"/>
</dbReference>
<comment type="caution">
    <text evidence="19">The sequence shown here is derived from an EMBL/GenBank/DDBJ whole genome shotgun (WGS) entry which is preliminary data.</text>
</comment>
<dbReference type="SUPFAM" id="SSF81653">
    <property type="entry name" value="Calcium ATPase, transduction domain A"/>
    <property type="match status" value="1"/>
</dbReference>
<dbReference type="InterPro" id="IPR023214">
    <property type="entry name" value="HAD_sf"/>
</dbReference>
<evidence type="ECO:0000256" key="12">
    <source>
        <dbReference type="ARBA" id="ARBA00049128"/>
    </source>
</evidence>
<evidence type="ECO:0000256" key="8">
    <source>
        <dbReference type="ARBA" id="ARBA00022967"/>
    </source>
</evidence>
<keyword evidence="9 16" id="KW-1133">Transmembrane helix</keyword>
<dbReference type="GO" id="GO:0005802">
    <property type="term" value="C:trans-Golgi network"/>
    <property type="evidence" value="ECO:0007669"/>
    <property type="project" value="EnsemblFungi"/>
</dbReference>
<keyword evidence="8 16" id="KW-1278">Translocase</keyword>
<evidence type="ECO:0000256" key="4">
    <source>
        <dbReference type="ARBA" id="ARBA00022723"/>
    </source>
</evidence>
<feature type="active site" description="4-aspartylphosphate intermediate" evidence="13">
    <location>
        <position position="544"/>
    </location>
</feature>
<dbReference type="OMA" id="MHSFWSW"/>
<dbReference type="HOGENOM" id="CLU_000846_3_0_1"/>
<dbReference type="Pfam" id="PF13246">
    <property type="entry name" value="Cation_ATPase"/>
    <property type="match status" value="1"/>
</dbReference>
<dbReference type="Gene3D" id="2.70.150.10">
    <property type="entry name" value="Calcium-transporting ATPase, cytoplasmic transduction domain A"/>
    <property type="match status" value="1"/>
</dbReference>
<feature type="binding site" evidence="14">
    <location>
        <position position="545"/>
    </location>
    <ligand>
        <name>ATP</name>
        <dbReference type="ChEBI" id="CHEBI:30616"/>
    </ligand>
</feature>
<comment type="catalytic activity">
    <reaction evidence="11 16">
        <text>ATP + H2O + phospholipidSide 1 = ADP + phosphate + phospholipidSide 2.</text>
        <dbReference type="EC" id="7.6.2.1"/>
    </reaction>
</comment>
<dbReference type="EMBL" id="AFWA02000005">
    <property type="protein sequence ID" value="EMR11790.1"/>
    <property type="molecule type" value="Genomic_DNA"/>
</dbReference>
<feature type="transmembrane region" description="Helical" evidence="16">
    <location>
        <begin position="1106"/>
        <end position="1125"/>
    </location>
</feature>
<feature type="domain" description="P-type ATPase N-terminal" evidence="17">
    <location>
        <begin position="167"/>
        <end position="233"/>
    </location>
</feature>
<feature type="binding site" evidence="14">
    <location>
        <position position="815"/>
    </location>
    <ligand>
        <name>ATP</name>
        <dbReference type="ChEBI" id="CHEBI:30616"/>
    </ligand>
</feature>
<dbReference type="PROSITE" id="PS00154">
    <property type="entry name" value="ATPASE_E1_E2"/>
    <property type="match status" value="1"/>
</dbReference>
<evidence type="ECO:0000313" key="20">
    <source>
        <dbReference type="Proteomes" id="UP000011958"/>
    </source>
</evidence>
<evidence type="ECO:0000313" key="19">
    <source>
        <dbReference type="EMBL" id="EMR11790.1"/>
    </source>
</evidence>
<evidence type="ECO:0000259" key="17">
    <source>
        <dbReference type="Pfam" id="PF16209"/>
    </source>
</evidence>
<feature type="transmembrane region" description="Helical" evidence="16">
    <location>
        <begin position="1072"/>
        <end position="1094"/>
    </location>
</feature>
<dbReference type="InterPro" id="IPR036412">
    <property type="entry name" value="HAD-like_sf"/>
</dbReference>
<dbReference type="eggNOG" id="KOG0206">
    <property type="taxonomic scope" value="Eukaryota"/>
</dbReference>
<evidence type="ECO:0000256" key="16">
    <source>
        <dbReference type="RuleBase" id="RU362033"/>
    </source>
</evidence>
<feature type="transmembrane region" description="Helical" evidence="16">
    <location>
        <begin position="1029"/>
        <end position="1051"/>
    </location>
</feature>
<feature type="binding site" evidence="14">
    <location>
        <position position="935"/>
    </location>
    <ligand>
        <name>ATP</name>
        <dbReference type="ChEBI" id="CHEBI:30616"/>
    </ligand>
</feature>
<dbReference type="SUPFAM" id="SSF81660">
    <property type="entry name" value="Metal cation-transporting ATPase, ATP-binding domain N"/>
    <property type="match status" value="1"/>
</dbReference>
<proteinExistence type="inferred from homology"/>
<protein>
    <recommendedName>
        <fullName evidence="16">Phospholipid-transporting ATPase</fullName>
        <ecNumber evidence="16">7.6.2.1</ecNumber>
    </recommendedName>
</protein>
<organism evidence="19 20">
    <name type="scientific">Pneumocystis murina (strain B123)</name>
    <name type="common">Mouse pneumocystis pneumonia agent</name>
    <name type="synonym">Pneumocystis carinii f. sp. muris</name>
    <dbReference type="NCBI Taxonomy" id="1069680"/>
    <lineage>
        <taxon>Eukaryota</taxon>
        <taxon>Fungi</taxon>
        <taxon>Dikarya</taxon>
        <taxon>Ascomycota</taxon>
        <taxon>Taphrinomycotina</taxon>
        <taxon>Pneumocystomycetes</taxon>
        <taxon>Pneumocystaceae</taxon>
        <taxon>Pneumocystis</taxon>
    </lineage>
</organism>
<feature type="binding site" evidence="14">
    <location>
        <position position="814"/>
    </location>
    <ligand>
        <name>ATP</name>
        <dbReference type="ChEBI" id="CHEBI:30616"/>
    </ligand>
</feature>
<feature type="binding site" evidence="15">
    <location>
        <position position="932"/>
    </location>
    <ligand>
        <name>Mg(2+)</name>
        <dbReference type="ChEBI" id="CHEBI:18420"/>
    </ligand>
</feature>
<dbReference type="GO" id="GO:0005886">
    <property type="term" value="C:plasma membrane"/>
    <property type="evidence" value="ECO:0007669"/>
    <property type="project" value="TreeGrafter"/>
</dbReference>
<dbReference type="Pfam" id="PF16209">
    <property type="entry name" value="PhoLip_ATPase_N"/>
    <property type="match status" value="1"/>
</dbReference>
<dbReference type="GO" id="GO:0090555">
    <property type="term" value="F:phosphatidylethanolamine flippase activity"/>
    <property type="evidence" value="ECO:0007669"/>
    <property type="project" value="EnsemblFungi"/>
</dbReference>
<gene>
    <name evidence="19" type="ORF">PNEG_00217</name>
</gene>
<dbReference type="FunFam" id="2.70.150.10:FF:000026">
    <property type="entry name" value="Phospholipid-transporting ATPase"/>
    <property type="match status" value="1"/>
</dbReference>
<feature type="binding site" evidence="14">
    <location>
        <position position="813"/>
    </location>
    <ligand>
        <name>ATP</name>
        <dbReference type="ChEBI" id="CHEBI:30616"/>
    </ligand>
</feature>
<dbReference type="InterPro" id="IPR006539">
    <property type="entry name" value="P-type_ATPase_IV"/>
</dbReference>